<dbReference type="InterPro" id="IPR003594">
    <property type="entry name" value="HATPase_dom"/>
</dbReference>
<proteinExistence type="predicted"/>
<dbReference type="Pfam" id="PF02518">
    <property type="entry name" value="HATPase_c"/>
    <property type="match status" value="1"/>
</dbReference>
<feature type="domain" description="Response regulatory" evidence="9">
    <location>
        <begin position="4"/>
        <end position="118"/>
    </location>
</feature>
<dbReference type="Gene3D" id="1.10.287.130">
    <property type="match status" value="1"/>
</dbReference>
<dbReference type="CDD" id="cd00082">
    <property type="entry name" value="HisKA"/>
    <property type="match status" value="1"/>
</dbReference>
<dbReference type="CDD" id="cd00156">
    <property type="entry name" value="REC"/>
    <property type="match status" value="1"/>
</dbReference>
<reference evidence="10" key="1">
    <citation type="submission" date="2006-01" db="EMBL/GenBank/DDBJ databases">
        <title>Complete sequence of Anaeromyxobacter dehalogenans 2CP-C.</title>
        <authorList>
            <consortium name="US DOE Joint Genome Institute"/>
            <person name="Copeland A."/>
            <person name="Lucas S."/>
            <person name="Lapidus A."/>
            <person name="Barry K."/>
            <person name="Detter J.C."/>
            <person name="Glavina T."/>
            <person name="Hammon N."/>
            <person name="Israni S."/>
            <person name="Pitluck S."/>
            <person name="Brettin T."/>
            <person name="Bruce D."/>
            <person name="Han C."/>
            <person name="Tapia R."/>
            <person name="Gilna P."/>
            <person name="Kiss H."/>
            <person name="Schmutz J."/>
            <person name="Larimer F."/>
            <person name="Land M."/>
            <person name="Kyrpides N."/>
            <person name="Anderson I."/>
            <person name="Sanford R.A."/>
            <person name="Ritalahti K.M."/>
            <person name="Thomas H.S."/>
            <person name="Kirby J.R."/>
            <person name="Zhulin I.B."/>
            <person name="Loeffler F.E."/>
            <person name="Richardson P."/>
        </authorList>
    </citation>
    <scope>NUCLEOTIDE SEQUENCE</scope>
    <source>
        <strain evidence="10">2CP-C</strain>
    </source>
</reference>
<dbReference type="PROSITE" id="PS50109">
    <property type="entry name" value="HIS_KIN"/>
    <property type="match status" value="1"/>
</dbReference>
<evidence type="ECO:0000256" key="6">
    <source>
        <dbReference type="PROSITE-ProRule" id="PRU00169"/>
    </source>
</evidence>
<dbReference type="InterPro" id="IPR001789">
    <property type="entry name" value="Sig_transdc_resp-reg_receiver"/>
</dbReference>
<name>Q2IHX7_ANADE</name>
<evidence type="ECO:0000259" key="8">
    <source>
        <dbReference type="PROSITE" id="PS50109"/>
    </source>
</evidence>
<feature type="compositionally biased region" description="Pro residues" evidence="7">
    <location>
        <begin position="403"/>
        <end position="412"/>
    </location>
</feature>
<gene>
    <name evidence="10" type="ordered locus">Adeh_1481</name>
</gene>
<sequence length="418" mass="44471">MAPRVLLIEEDGPRRDRARALLEAEGFAVDASGSGLDAIARALSLPPDVIVADLRLPDLEGHALAARLKRERSLQAVPFVALGETQEDHDLALAAGADGFASREPDARLGEEVRAFLAGKRERLSEDGERAGLRAFSGTLAAQLESAVAGERRATERLLEVDRLKSAFMHNLAHELSTPLTPLAGYLRILQSDKLGPLQPQQRRIVESMLGSVARLSRIVDNLSDFASLQAGRAPIVEAPVVPDQLADEVVAEHRPAIRDARLHVAVSHAGGGAVLADARKLRQALSNLVSNAVKFSPHGAEVLVEVGREPGRLRFTVYDQGPGIGAAELERVFEPLHHAAARAGEDARLPGSGLGLPVARRIAEAHGGRVWVESPPRTQPASAARQFNGCKFVLDIPVRPADQPPADPAAPPSASLG</sequence>
<dbReference type="InterPro" id="IPR004358">
    <property type="entry name" value="Sig_transdc_His_kin-like_C"/>
</dbReference>
<dbReference type="eggNOG" id="COG3706">
    <property type="taxonomic scope" value="Bacteria"/>
</dbReference>
<dbReference type="PANTHER" id="PTHR43047">
    <property type="entry name" value="TWO-COMPONENT HISTIDINE PROTEIN KINASE"/>
    <property type="match status" value="1"/>
</dbReference>
<dbReference type="Proteomes" id="UP000001935">
    <property type="component" value="Chromosome"/>
</dbReference>
<dbReference type="PROSITE" id="PS50110">
    <property type="entry name" value="RESPONSE_REGULATORY"/>
    <property type="match status" value="1"/>
</dbReference>
<organism evidence="10 11">
    <name type="scientific">Anaeromyxobacter dehalogenans (strain 2CP-C)</name>
    <dbReference type="NCBI Taxonomy" id="290397"/>
    <lineage>
        <taxon>Bacteria</taxon>
        <taxon>Pseudomonadati</taxon>
        <taxon>Myxococcota</taxon>
        <taxon>Myxococcia</taxon>
        <taxon>Myxococcales</taxon>
        <taxon>Cystobacterineae</taxon>
        <taxon>Anaeromyxobacteraceae</taxon>
        <taxon>Anaeromyxobacter</taxon>
    </lineage>
</organism>
<dbReference type="PRINTS" id="PR00344">
    <property type="entry name" value="BCTRLSENSOR"/>
</dbReference>
<dbReference type="STRING" id="290397.Adeh_1481"/>
<accession>Q2IHX7</accession>
<keyword evidence="5 10" id="KW-0418">Kinase</keyword>
<keyword evidence="3 6" id="KW-0597">Phosphoprotein</keyword>
<evidence type="ECO:0000256" key="4">
    <source>
        <dbReference type="ARBA" id="ARBA00022679"/>
    </source>
</evidence>
<protein>
    <recommendedName>
        <fullName evidence="2">histidine kinase</fullName>
        <ecNumber evidence="2">2.7.13.3</ecNumber>
    </recommendedName>
</protein>
<feature type="modified residue" description="4-aspartylphosphate" evidence="6">
    <location>
        <position position="53"/>
    </location>
</feature>
<dbReference type="HOGENOM" id="CLU_000445_114_72_7"/>
<evidence type="ECO:0000313" key="10">
    <source>
        <dbReference type="EMBL" id="ABC81254.1"/>
    </source>
</evidence>
<dbReference type="InterPro" id="IPR036890">
    <property type="entry name" value="HATPase_C_sf"/>
</dbReference>
<feature type="region of interest" description="Disordered" evidence="7">
    <location>
        <begin position="399"/>
        <end position="418"/>
    </location>
</feature>
<dbReference type="InterPro" id="IPR036097">
    <property type="entry name" value="HisK_dim/P_sf"/>
</dbReference>
<evidence type="ECO:0000256" key="7">
    <source>
        <dbReference type="SAM" id="MobiDB-lite"/>
    </source>
</evidence>
<dbReference type="GO" id="GO:0009927">
    <property type="term" value="F:histidine phosphotransfer kinase activity"/>
    <property type="evidence" value="ECO:0007669"/>
    <property type="project" value="TreeGrafter"/>
</dbReference>
<dbReference type="InterPro" id="IPR005467">
    <property type="entry name" value="His_kinase_dom"/>
</dbReference>
<dbReference type="PANTHER" id="PTHR43047:SF72">
    <property type="entry name" value="OSMOSENSING HISTIDINE PROTEIN KINASE SLN1"/>
    <property type="match status" value="1"/>
</dbReference>
<dbReference type="SUPFAM" id="SSF52172">
    <property type="entry name" value="CheY-like"/>
    <property type="match status" value="1"/>
</dbReference>
<evidence type="ECO:0000256" key="3">
    <source>
        <dbReference type="ARBA" id="ARBA00022553"/>
    </source>
</evidence>
<dbReference type="GO" id="GO:0000155">
    <property type="term" value="F:phosphorelay sensor kinase activity"/>
    <property type="evidence" value="ECO:0007669"/>
    <property type="project" value="InterPro"/>
</dbReference>
<dbReference type="EMBL" id="CP000251">
    <property type="protein sequence ID" value="ABC81254.1"/>
    <property type="molecule type" value="Genomic_DNA"/>
</dbReference>
<dbReference type="KEGG" id="ade:Adeh_1481"/>
<comment type="catalytic activity">
    <reaction evidence="1">
        <text>ATP + protein L-histidine = ADP + protein N-phospho-L-histidine.</text>
        <dbReference type="EC" id="2.7.13.3"/>
    </reaction>
</comment>
<evidence type="ECO:0000256" key="2">
    <source>
        <dbReference type="ARBA" id="ARBA00012438"/>
    </source>
</evidence>
<evidence type="ECO:0000256" key="1">
    <source>
        <dbReference type="ARBA" id="ARBA00000085"/>
    </source>
</evidence>
<dbReference type="eggNOG" id="COG2205">
    <property type="taxonomic scope" value="Bacteria"/>
</dbReference>
<dbReference type="Pfam" id="PF00072">
    <property type="entry name" value="Response_reg"/>
    <property type="match status" value="1"/>
</dbReference>
<dbReference type="InterPro" id="IPR003661">
    <property type="entry name" value="HisK_dim/P_dom"/>
</dbReference>
<dbReference type="SMART" id="SM00387">
    <property type="entry name" value="HATPase_c"/>
    <property type="match status" value="1"/>
</dbReference>
<dbReference type="Pfam" id="PF00512">
    <property type="entry name" value="HisKA"/>
    <property type="match status" value="1"/>
</dbReference>
<dbReference type="GO" id="GO:0005886">
    <property type="term" value="C:plasma membrane"/>
    <property type="evidence" value="ECO:0007669"/>
    <property type="project" value="TreeGrafter"/>
</dbReference>
<dbReference type="Gene3D" id="3.40.50.2300">
    <property type="match status" value="1"/>
</dbReference>
<dbReference type="SUPFAM" id="SSF55874">
    <property type="entry name" value="ATPase domain of HSP90 chaperone/DNA topoisomerase II/histidine kinase"/>
    <property type="match status" value="1"/>
</dbReference>
<dbReference type="CDD" id="cd00075">
    <property type="entry name" value="HATPase"/>
    <property type="match status" value="1"/>
</dbReference>
<feature type="domain" description="Histidine kinase" evidence="8">
    <location>
        <begin position="171"/>
        <end position="401"/>
    </location>
</feature>
<dbReference type="AlphaFoldDB" id="Q2IHX7"/>
<keyword evidence="4 10" id="KW-0808">Transferase</keyword>
<dbReference type="Gene3D" id="3.30.565.10">
    <property type="entry name" value="Histidine kinase-like ATPase, C-terminal domain"/>
    <property type="match status" value="1"/>
</dbReference>
<dbReference type="SMART" id="SM00388">
    <property type="entry name" value="HisKA"/>
    <property type="match status" value="1"/>
</dbReference>
<dbReference type="OrthoDB" id="9787818at2"/>
<evidence type="ECO:0000259" key="9">
    <source>
        <dbReference type="PROSITE" id="PS50110"/>
    </source>
</evidence>
<dbReference type="SUPFAM" id="SSF47384">
    <property type="entry name" value="Homodimeric domain of signal transducing histidine kinase"/>
    <property type="match status" value="1"/>
</dbReference>
<dbReference type="SMART" id="SM00448">
    <property type="entry name" value="REC"/>
    <property type="match status" value="1"/>
</dbReference>
<dbReference type="RefSeq" id="WP_011420537.1">
    <property type="nucleotide sequence ID" value="NC_007760.1"/>
</dbReference>
<dbReference type="InterPro" id="IPR011006">
    <property type="entry name" value="CheY-like_superfamily"/>
</dbReference>
<evidence type="ECO:0000313" key="11">
    <source>
        <dbReference type="Proteomes" id="UP000001935"/>
    </source>
</evidence>
<evidence type="ECO:0000256" key="5">
    <source>
        <dbReference type="ARBA" id="ARBA00022777"/>
    </source>
</evidence>
<dbReference type="EC" id="2.7.13.3" evidence="2"/>